<sequence length="282" mass="31156">MANNQQQDSAPTTRILLNFVCGHYRLWKVSPKGAAYLQSIYVQNGATVEEGIVLADQQSCYACRWPVILKRFYLLPEWKHHDSAFPGNDAEGKKKTDTETKGQAEEMSRALRAHMASSIIALFIQHPILPEDRLAVLLCLWDRACVELGAKFDFDFGRLADEVYEVIITLTSAEEKDGGDEEVATFLRAGQDMDVGKVVAKIQEELKPGGAAEKALKQAAAATPHPGPDARGVEGMIYRGQMLEKRAAPSPAAPRQSQQDGEKKEAPRRGIRARLVASLKKR</sequence>
<keyword evidence="3" id="KW-1185">Reference proteome</keyword>
<accession>A0ABR2I8L8</accession>
<proteinExistence type="predicted"/>
<feature type="compositionally biased region" description="Low complexity" evidence="1">
    <location>
        <begin position="248"/>
        <end position="259"/>
    </location>
</feature>
<evidence type="ECO:0000313" key="3">
    <source>
        <dbReference type="Proteomes" id="UP001390339"/>
    </source>
</evidence>
<evidence type="ECO:0000313" key="2">
    <source>
        <dbReference type="EMBL" id="KAK8859344.1"/>
    </source>
</evidence>
<dbReference type="Proteomes" id="UP001390339">
    <property type="component" value="Unassembled WGS sequence"/>
</dbReference>
<feature type="compositionally biased region" description="Low complexity" evidence="1">
    <location>
        <begin position="213"/>
        <end position="222"/>
    </location>
</feature>
<dbReference type="EMBL" id="JAPCWZ010000006">
    <property type="protein sequence ID" value="KAK8859344.1"/>
    <property type="molecule type" value="Genomic_DNA"/>
</dbReference>
<gene>
    <name evidence="2" type="ORF">PGQ11_010078</name>
</gene>
<protein>
    <submittedName>
        <fullName evidence="2">Uncharacterized protein</fullName>
    </submittedName>
</protein>
<reference evidence="2 3" key="1">
    <citation type="journal article" date="2024" name="IMA Fungus">
        <title>Apiospora arundinis, a panoply of carbohydrate-active enzymes and secondary metabolites.</title>
        <authorList>
            <person name="Sorensen T."/>
            <person name="Petersen C."/>
            <person name="Muurmann A.T."/>
            <person name="Christiansen J.V."/>
            <person name="Brundto M.L."/>
            <person name="Overgaard C.K."/>
            <person name="Boysen A.T."/>
            <person name="Wollenberg R.D."/>
            <person name="Larsen T.O."/>
            <person name="Sorensen J.L."/>
            <person name="Nielsen K.L."/>
            <person name="Sondergaard T.E."/>
        </authorList>
    </citation>
    <scope>NUCLEOTIDE SEQUENCE [LARGE SCALE GENOMIC DNA]</scope>
    <source>
        <strain evidence="2 3">AAU 773</strain>
    </source>
</reference>
<evidence type="ECO:0000256" key="1">
    <source>
        <dbReference type="SAM" id="MobiDB-lite"/>
    </source>
</evidence>
<name>A0ABR2I8L8_9PEZI</name>
<organism evidence="2 3">
    <name type="scientific">Apiospora arundinis</name>
    <dbReference type="NCBI Taxonomy" id="335852"/>
    <lineage>
        <taxon>Eukaryota</taxon>
        <taxon>Fungi</taxon>
        <taxon>Dikarya</taxon>
        <taxon>Ascomycota</taxon>
        <taxon>Pezizomycotina</taxon>
        <taxon>Sordariomycetes</taxon>
        <taxon>Xylariomycetidae</taxon>
        <taxon>Amphisphaeriales</taxon>
        <taxon>Apiosporaceae</taxon>
        <taxon>Apiospora</taxon>
    </lineage>
</organism>
<feature type="region of interest" description="Disordered" evidence="1">
    <location>
        <begin position="213"/>
        <end position="282"/>
    </location>
</feature>
<comment type="caution">
    <text evidence="2">The sequence shown here is derived from an EMBL/GenBank/DDBJ whole genome shotgun (WGS) entry which is preliminary data.</text>
</comment>